<gene>
    <name evidence="5" type="ORF">ACFQVC_32460</name>
</gene>
<keyword evidence="3" id="KW-0812">Transmembrane</keyword>
<name>A0ABW2JT12_9ACTN</name>
<feature type="compositionally biased region" description="Basic and acidic residues" evidence="2">
    <location>
        <begin position="192"/>
        <end position="276"/>
    </location>
</feature>
<evidence type="ECO:0000256" key="1">
    <source>
        <dbReference type="SAM" id="Coils"/>
    </source>
</evidence>
<dbReference type="EMBL" id="JBHTCF010000018">
    <property type="protein sequence ID" value="MFC7308912.1"/>
    <property type="molecule type" value="Genomic_DNA"/>
</dbReference>
<organism evidence="5 6">
    <name type="scientific">Streptomyces monticola</name>
    <dbReference type="NCBI Taxonomy" id="2666263"/>
    <lineage>
        <taxon>Bacteria</taxon>
        <taxon>Bacillati</taxon>
        <taxon>Actinomycetota</taxon>
        <taxon>Actinomycetes</taxon>
        <taxon>Kitasatosporales</taxon>
        <taxon>Streptomycetaceae</taxon>
        <taxon>Streptomyces</taxon>
    </lineage>
</organism>
<keyword evidence="3" id="KW-0472">Membrane</keyword>
<keyword evidence="1" id="KW-0175">Coiled coil</keyword>
<accession>A0ABW2JT12</accession>
<comment type="caution">
    <text evidence="5">The sequence shown here is derived from an EMBL/GenBank/DDBJ whole genome shotgun (WGS) entry which is preliminary data.</text>
</comment>
<feature type="transmembrane region" description="Helical" evidence="3">
    <location>
        <begin position="616"/>
        <end position="637"/>
    </location>
</feature>
<evidence type="ECO:0000313" key="6">
    <source>
        <dbReference type="Proteomes" id="UP001596523"/>
    </source>
</evidence>
<evidence type="ECO:0000256" key="2">
    <source>
        <dbReference type="SAM" id="MobiDB-lite"/>
    </source>
</evidence>
<keyword evidence="4" id="KW-0732">Signal</keyword>
<dbReference type="Proteomes" id="UP001596523">
    <property type="component" value="Unassembled WGS sequence"/>
</dbReference>
<keyword evidence="3" id="KW-1133">Transmembrane helix</keyword>
<feature type="compositionally biased region" description="Basic and acidic residues" evidence="2">
    <location>
        <begin position="129"/>
        <end position="140"/>
    </location>
</feature>
<reference evidence="6" key="1">
    <citation type="journal article" date="2019" name="Int. J. Syst. Evol. Microbiol.">
        <title>The Global Catalogue of Microorganisms (GCM) 10K type strain sequencing project: providing services to taxonomists for standard genome sequencing and annotation.</title>
        <authorList>
            <consortium name="The Broad Institute Genomics Platform"/>
            <consortium name="The Broad Institute Genome Sequencing Center for Infectious Disease"/>
            <person name="Wu L."/>
            <person name="Ma J."/>
        </authorList>
    </citation>
    <scope>NUCLEOTIDE SEQUENCE [LARGE SCALE GENOMIC DNA]</scope>
    <source>
        <strain evidence="6">SYNS20</strain>
    </source>
</reference>
<feature type="signal peptide" evidence="4">
    <location>
        <begin position="1"/>
        <end position="35"/>
    </location>
</feature>
<feature type="compositionally biased region" description="Polar residues" evidence="2">
    <location>
        <begin position="110"/>
        <end position="125"/>
    </location>
</feature>
<protein>
    <recommendedName>
        <fullName evidence="7">Gram-positive cocci surface proteins LPxTG domain-containing protein</fullName>
    </recommendedName>
</protein>
<feature type="compositionally biased region" description="Polar residues" evidence="2">
    <location>
        <begin position="61"/>
        <end position="70"/>
    </location>
</feature>
<proteinExistence type="predicted"/>
<feature type="region of interest" description="Disordered" evidence="2">
    <location>
        <begin position="519"/>
        <end position="550"/>
    </location>
</feature>
<evidence type="ECO:0000256" key="4">
    <source>
        <dbReference type="SAM" id="SignalP"/>
    </source>
</evidence>
<dbReference type="RefSeq" id="WP_381837344.1">
    <property type="nucleotide sequence ID" value="NZ_JBHTCF010000018.1"/>
</dbReference>
<feature type="region of interest" description="Disordered" evidence="2">
    <location>
        <begin position="38"/>
        <end position="287"/>
    </location>
</feature>
<feature type="coiled-coil region" evidence="1">
    <location>
        <begin position="325"/>
        <end position="384"/>
    </location>
</feature>
<feature type="compositionally biased region" description="Polar residues" evidence="2">
    <location>
        <begin position="43"/>
        <end position="52"/>
    </location>
</feature>
<evidence type="ECO:0008006" key="7">
    <source>
        <dbReference type="Google" id="ProtNLM"/>
    </source>
</evidence>
<feature type="compositionally biased region" description="Polar residues" evidence="2">
    <location>
        <begin position="150"/>
        <end position="164"/>
    </location>
</feature>
<keyword evidence="6" id="KW-1185">Reference proteome</keyword>
<evidence type="ECO:0000256" key="3">
    <source>
        <dbReference type="SAM" id="Phobius"/>
    </source>
</evidence>
<evidence type="ECO:0000313" key="5">
    <source>
        <dbReference type="EMBL" id="MFC7308912.1"/>
    </source>
</evidence>
<sequence length="645" mass="68449">MAKHTLNRKRVARAASVVAGIGIVSGVFGNTAAFAADEDSVAPATSETSVTAPETAGQDETPATSDQAQNPAPAIDQGTQTPATSDEGVKEPATSEQGQGGQGQKPETPATGNEGTRTPATGNQGTKTPETKTPETKTSETKTPATGTEGTKTPATGTEGTKTPQPAKDEAKTPATGKQEPKPQDPHIVGNPHRDDFTKAKDQYDKDLAKAQGEKREKAEKDYDKALKDLGNQRDWNAKKGAEFDKQVKDAEAKKHDLEGTEKGLKSDLTEKEATYKKQQGLADKASRDYMRWLADPHSKKEDGPYLKAAAELARDTARTAKSDRDQAKSAHDKVMNQLEALAARIKTSGELRDVHQRAVNDLLDQMKGKVRDHNETIKGWKEQDEKLWKQFVDVVVKGKLADETDLRIDPVHPKDPGTIIDDHNPIVDPAIDPVRPIPDPGTIIDDHNPIVDPGTGEIPEPGLIDWHPGIDTPEIPEPGLIGWHHNGGDDESNIGVDPIHPTPEIPEPGLIGWHHNGGDDESNIGVDPIHPTPEVPEPGLIGWHHNDGGSNIGIDPVVPGTGDHDAHGQGMITAGHDRQVTGSEHTQGAKESKSAKAAEQKATGKSLAHTGAADLTGLGLGAVGLIGAGGVLVATLRRRSGAQA</sequence>
<feature type="chain" id="PRO_5046086306" description="Gram-positive cocci surface proteins LPxTG domain-containing protein" evidence="4">
    <location>
        <begin position="36"/>
        <end position="645"/>
    </location>
</feature>